<feature type="region of interest" description="Disordered" evidence="1">
    <location>
        <begin position="73"/>
        <end position="146"/>
    </location>
</feature>
<evidence type="ECO:0000313" key="3">
    <source>
        <dbReference type="EnsemblProtists" id="EKX36339"/>
    </source>
</evidence>
<evidence type="ECO:0000313" key="4">
    <source>
        <dbReference type="Proteomes" id="UP000011087"/>
    </source>
</evidence>
<dbReference type="EMBL" id="JH993075">
    <property type="protein sequence ID" value="EKX36339.1"/>
    <property type="molecule type" value="Genomic_DNA"/>
</dbReference>
<reference evidence="2 4" key="1">
    <citation type="journal article" date="2012" name="Nature">
        <title>Algal genomes reveal evolutionary mosaicism and the fate of nucleomorphs.</title>
        <authorList>
            <consortium name="DOE Joint Genome Institute"/>
            <person name="Curtis B.A."/>
            <person name="Tanifuji G."/>
            <person name="Burki F."/>
            <person name="Gruber A."/>
            <person name="Irimia M."/>
            <person name="Maruyama S."/>
            <person name="Arias M.C."/>
            <person name="Ball S.G."/>
            <person name="Gile G.H."/>
            <person name="Hirakawa Y."/>
            <person name="Hopkins J.F."/>
            <person name="Kuo A."/>
            <person name="Rensing S.A."/>
            <person name="Schmutz J."/>
            <person name="Symeonidi A."/>
            <person name="Elias M."/>
            <person name="Eveleigh R.J."/>
            <person name="Herman E.K."/>
            <person name="Klute M.J."/>
            <person name="Nakayama T."/>
            <person name="Obornik M."/>
            <person name="Reyes-Prieto A."/>
            <person name="Armbrust E.V."/>
            <person name="Aves S.J."/>
            <person name="Beiko R.G."/>
            <person name="Coutinho P."/>
            <person name="Dacks J.B."/>
            <person name="Durnford D.G."/>
            <person name="Fast N.M."/>
            <person name="Green B.R."/>
            <person name="Grisdale C.J."/>
            <person name="Hempel F."/>
            <person name="Henrissat B."/>
            <person name="Hoppner M.P."/>
            <person name="Ishida K."/>
            <person name="Kim E."/>
            <person name="Koreny L."/>
            <person name="Kroth P.G."/>
            <person name="Liu Y."/>
            <person name="Malik S.B."/>
            <person name="Maier U.G."/>
            <person name="McRose D."/>
            <person name="Mock T."/>
            <person name="Neilson J.A."/>
            <person name="Onodera N.T."/>
            <person name="Poole A.M."/>
            <person name="Pritham E.J."/>
            <person name="Richards T.A."/>
            <person name="Rocap G."/>
            <person name="Roy S.W."/>
            <person name="Sarai C."/>
            <person name="Schaack S."/>
            <person name="Shirato S."/>
            <person name="Slamovits C.H."/>
            <person name="Spencer D.F."/>
            <person name="Suzuki S."/>
            <person name="Worden A.Z."/>
            <person name="Zauner S."/>
            <person name="Barry K."/>
            <person name="Bell C."/>
            <person name="Bharti A.K."/>
            <person name="Crow J.A."/>
            <person name="Grimwood J."/>
            <person name="Kramer R."/>
            <person name="Lindquist E."/>
            <person name="Lucas S."/>
            <person name="Salamov A."/>
            <person name="McFadden G.I."/>
            <person name="Lane C.E."/>
            <person name="Keeling P.J."/>
            <person name="Gray M.W."/>
            <person name="Grigoriev I.V."/>
            <person name="Archibald J.M."/>
        </authorList>
    </citation>
    <scope>NUCLEOTIDE SEQUENCE</scope>
    <source>
        <strain evidence="2 4">CCMP2712</strain>
    </source>
</reference>
<gene>
    <name evidence="2" type="ORF">GUITHDRAFT_117449</name>
</gene>
<dbReference type="HOGENOM" id="CLU_1780970_0_0_1"/>
<dbReference type="Proteomes" id="UP000011087">
    <property type="component" value="Unassembled WGS sequence"/>
</dbReference>
<dbReference type="AlphaFoldDB" id="L1IKA5"/>
<protein>
    <submittedName>
        <fullName evidence="2 3">Uncharacterized protein</fullName>
    </submittedName>
</protein>
<dbReference type="KEGG" id="gtt:GUITHDRAFT_117449"/>
<feature type="compositionally biased region" description="Basic and acidic residues" evidence="1">
    <location>
        <begin position="127"/>
        <end position="136"/>
    </location>
</feature>
<proteinExistence type="predicted"/>
<evidence type="ECO:0000313" key="2">
    <source>
        <dbReference type="EMBL" id="EKX36339.1"/>
    </source>
</evidence>
<dbReference type="SUPFAM" id="SSF48371">
    <property type="entry name" value="ARM repeat"/>
    <property type="match status" value="1"/>
</dbReference>
<reference evidence="3" key="3">
    <citation type="submission" date="2015-06" db="UniProtKB">
        <authorList>
            <consortium name="EnsemblProtists"/>
        </authorList>
    </citation>
    <scope>IDENTIFICATION</scope>
</reference>
<organism evidence="2">
    <name type="scientific">Guillardia theta (strain CCMP2712)</name>
    <name type="common">Cryptophyte</name>
    <dbReference type="NCBI Taxonomy" id="905079"/>
    <lineage>
        <taxon>Eukaryota</taxon>
        <taxon>Cryptophyceae</taxon>
        <taxon>Pyrenomonadales</taxon>
        <taxon>Geminigeraceae</taxon>
        <taxon>Guillardia</taxon>
    </lineage>
</organism>
<dbReference type="PaxDb" id="55529-EKX36339"/>
<feature type="compositionally biased region" description="Polar residues" evidence="1">
    <location>
        <begin position="78"/>
        <end position="91"/>
    </location>
</feature>
<evidence type="ECO:0000256" key="1">
    <source>
        <dbReference type="SAM" id="MobiDB-lite"/>
    </source>
</evidence>
<keyword evidence="4" id="KW-1185">Reference proteome</keyword>
<dbReference type="Gene3D" id="3.30.70.2850">
    <property type="match status" value="1"/>
</dbReference>
<reference evidence="4" key="2">
    <citation type="submission" date="2012-11" db="EMBL/GenBank/DDBJ databases">
        <authorList>
            <person name="Kuo A."/>
            <person name="Curtis B.A."/>
            <person name="Tanifuji G."/>
            <person name="Burki F."/>
            <person name="Gruber A."/>
            <person name="Irimia M."/>
            <person name="Maruyama S."/>
            <person name="Arias M.C."/>
            <person name="Ball S.G."/>
            <person name="Gile G.H."/>
            <person name="Hirakawa Y."/>
            <person name="Hopkins J.F."/>
            <person name="Rensing S.A."/>
            <person name="Schmutz J."/>
            <person name="Symeonidi A."/>
            <person name="Elias M."/>
            <person name="Eveleigh R.J."/>
            <person name="Herman E.K."/>
            <person name="Klute M.J."/>
            <person name="Nakayama T."/>
            <person name="Obornik M."/>
            <person name="Reyes-Prieto A."/>
            <person name="Armbrust E.V."/>
            <person name="Aves S.J."/>
            <person name="Beiko R.G."/>
            <person name="Coutinho P."/>
            <person name="Dacks J.B."/>
            <person name="Durnford D.G."/>
            <person name="Fast N.M."/>
            <person name="Green B.R."/>
            <person name="Grisdale C."/>
            <person name="Hempe F."/>
            <person name="Henrissat B."/>
            <person name="Hoppner M.P."/>
            <person name="Ishida K.-I."/>
            <person name="Kim E."/>
            <person name="Koreny L."/>
            <person name="Kroth P.G."/>
            <person name="Liu Y."/>
            <person name="Malik S.-B."/>
            <person name="Maier U.G."/>
            <person name="McRose D."/>
            <person name="Mock T."/>
            <person name="Neilson J.A."/>
            <person name="Onodera N.T."/>
            <person name="Poole A.M."/>
            <person name="Pritham E.J."/>
            <person name="Richards T.A."/>
            <person name="Rocap G."/>
            <person name="Roy S.W."/>
            <person name="Sarai C."/>
            <person name="Schaack S."/>
            <person name="Shirato S."/>
            <person name="Slamovits C.H."/>
            <person name="Spencer D.F."/>
            <person name="Suzuki S."/>
            <person name="Worden A.Z."/>
            <person name="Zauner S."/>
            <person name="Barry K."/>
            <person name="Bell C."/>
            <person name="Bharti A.K."/>
            <person name="Crow J.A."/>
            <person name="Grimwood J."/>
            <person name="Kramer R."/>
            <person name="Lindquist E."/>
            <person name="Lucas S."/>
            <person name="Salamov A."/>
            <person name="McFadden G.I."/>
            <person name="Lane C.E."/>
            <person name="Keeling P.J."/>
            <person name="Gray M.W."/>
            <person name="Grigoriev I.V."/>
            <person name="Archibald J.M."/>
        </authorList>
    </citation>
    <scope>NUCLEOTIDE SEQUENCE</scope>
    <source>
        <strain evidence="4">CCMP2712</strain>
    </source>
</reference>
<feature type="compositionally biased region" description="Acidic residues" evidence="1">
    <location>
        <begin position="97"/>
        <end position="126"/>
    </location>
</feature>
<dbReference type="GeneID" id="17293104"/>
<dbReference type="InterPro" id="IPR016024">
    <property type="entry name" value="ARM-type_fold"/>
</dbReference>
<dbReference type="EnsemblProtists" id="EKX36339">
    <property type="protein sequence ID" value="EKX36339"/>
    <property type="gene ID" value="GUITHDRAFT_117449"/>
</dbReference>
<sequence>MIGLYQINELHHALPLSFSKFLPAFLSQALQTLEHYAQAVVTNPSHSFQVHQEEIVIRSILFIINVLSCPQYRPGGKNKNSGQETSSSSKPLPTCTEIEEEDDDDDDDDDDEAEEDEDEDEDEEMEMEMKRMREMAMGDGDGNGGQ</sequence>
<accession>L1IKA5</accession>
<name>L1IKA5_GUITC</name>
<dbReference type="RefSeq" id="XP_005823319.1">
    <property type="nucleotide sequence ID" value="XM_005823262.1"/>
</dbReference>